<dbReference type="OMA" id="NDSDWIS"/>
<dbReference type="Proteomes" id="UP000006038">
    <property type="component" value="Chromosome 11"/>
</dbReference>
<feature type="domain" description="MATH" evidence="1">
    <location>
        <begin position="22"/>
        <end position="149"/>
    </location>
</feature>
<dbReference type="Gramene" id="OB11G25440.1">
    <property type="protein sequence ID" value="OB11G25440.1"/>
    <property type="gene ID" value="OB11G25440"/>
</dbReference>
<dbReference type="AlphaFoldDB" id="J3N9Q8"/>
<dbReference type="STRING" id="4533.J3N9Q8"/>
<gene>
    <name evidence="2" type="primary">LOC102700477</name>
</gene>
<evidence type="ECO:0000259" key="1">
    <source>
        <dbReference type="PROSITE" id="PS50144"/>
    </source>
</evidence>
<dbReference type="HOGENOM" id="CLU_004253_6_4_1"/>
<name>J3N9Q8_ORYBR</name>
<reference evidence="2" key="1">
    <citation type="journal article" date="2013" name="Nat. Commun.">
        <title>Whole-genome sequencing of Oryza brachyantha reveals mechanisms underlying Oryza genome evolution.</title>
        <authorList>
            <person name="Chen J."/>
            <person name="Huang Q."/>
            <person name="Gao D."/>
            <person name="Wang J."/>
            <person name="Lang Y."/>
            <person name="Liu T."/>
            <person name="Li B."/>
            <person name="Bai Z."/>
            <person name="Luis Goicoechea J."/>
            <person name="Liang C."/>
            <person name="Chen C."/>
            <person name="Zhang W."/>
            <person name="Sun S."/>
            <person name="Liao Y."/>
            <person name="Zhang X."/>
            <person name="Yang L."/>
            <person name="Song C."/>
            <person name="Wang M."/>
            <person name="Shi J."/>
            <person name="Liu G."/>
            <person name="Liu J."/>
            <person name="Zhou H."/>
            <person name="Zhou W."/>
            <person name="Yu Q."/>
            <person name="An N."/>
            <person name="Chen Y."/>
            <person name="Cai Q."/>
            <person name="Wang B."/>
            <person name="Liu B."/>
            <person name="Min J."/>
            <person name="Huang Y."/>
            <person name="Wu H."/>
            <person name="Li Z."/>
            <person name="Zhang Y."/>
            <person name="Yin Y."/>
            <person name="Song W."/>
            <person name="Jiang J."/>
            <person name="Jackson S.A."/>
            <person name="Wing R.A."/>
            <person name="Wang J."/>
            <person name="Chen M."/>
        </authorList>
    </citation>
    <scope>NUCLEOTIDE SEQUENCE [LARGE SCALE GENOMIC DNA]</scope>
    <source>
        <strain evidence="2">cv. IRGC 101232</strain>
    </source>
</reference>
<dbReference type="eggNOG" id="KOG1987">
    <property type="taxonomic scope" value="Eukaryota"/>
</dbReference>
<dbReference type="CDD" id="cd00121">
    <property type="entry name" value="MATH"/>
    <property type="match status" value="1"/>
</dbReference>
<evidence type="ECO:0000313" key="2">
    <source>
        <dbReference type="EnsemblPlants" id="OB11G25440.1"/>
    </source>
</evidence>
<dbReference type="InterPro" id="IPR002083">
    <property type="entry name" value="MATH/TRAF_dom"/>
</dbReference>
<dbReference type="Pfam" id="PF22486">
    <property type="entry name" value="MATH_2"/>
    <property type="match status" value="1"/>
</dbReference>
<dbReference type="PANTHER" id="PTHR26379">
    <property type="entry name" value="BTB/POZ AND MATH DOMAIN-CONTAINING PROTEIN 1"/>
    <property type="match status" value="1"/>
</dbReference>
<dbReference type="Gene3D" id="2.60.210.10">
    <property type="entry name" value="Apoptosis, Tumor Necrosis Factor Receptor Associated Protein 2, Chain A"/>
    <property type="match status" value="1"/>
</dbReference>
<dbReference type="PROSITE" id="PS50144">
    <property type="entry name" value="MATH"/>
    <property type="match status" value="1"/>
</dbReference>
<dbReference type="InterPro" id="IPR008974">
    <property type="entry name" value="TRAF-like"/>
</dbReference>
<dbReference type="KEGG" id="obr:102700477"/>
<dbReference type="OrthoDB" id="684466at2759"/>
<evidence type="ECO:0000313" key="3">
    <source>
        <dbReference type="Proteomes" id="UP000006038"/>
    </source>
</evidence>
<keyword evidence="3" id="KW-1185">Reference proteome</keyword>
<dbReference type="GeneID" id="102700477"/>
<dbReference type="EnsemblPlants" id="OB11G25440.1">
    <property type="protein sequence ID" value="OB11G25440.1"/>
    <property type="gene ID" value="OB11G25440"/>
</dbReference>
<reference evidence="2" key="2">
    <citation type="submission" date="2013-04" db="UniProtKB">
        <authorList>
            <consortium name="EnsemblPlants"/>
        </authorList>
    </citation>
    <scope>IDENTIFICATION</scope>
</reference>
<organism evidence="2">
    <name type="scientific">Oryza brachyantha</name>
    <name type="common">malo sina</name>
    <dbReference type="NCBI Taxonomy" id="4533"/>
    <lineage>
        <taxon>Eukaryota</taxon>
        <taxon>Viridiplantae</taxon>
        <taxon>Streptophyta</taxon>
        <taxon>Embryophyta</taxon>
        <taxon>Tracheophyta</taxon>
        <taxon>Spermatophyta</taxon>
        <taxon>Magnoliopsida</taxon>
        <taxon>Liliopsida</taxon>
        <taxon>Poales</taxon>
        <taxon>Poaceae</taxon>
        <taxon>BOP clade</taxon>
        <taxon>Oryzoideae</taxon>
        <taxon>Oryzeae</taxon>
        <taxon>Oryzinae</taxon>
        <taxon>Oryza</taxon>
    </lineage>
</organism>
<dbReference type="GO" id="GO:0016567">
    <property type="term" value="P:protein ubiquitination"/>
    <property type="evidence" value="ECO:0007669"/>
    <property type="project" value="InterPro"/>
</dbReference>
<dbReference type="InterPro" id="IPR045005">
    <property type="entry name" value="BPM1-6"/>
</dbReference>
<protein>
    <recommendedName>
        <fullName evidence="1">MATH domain-containing protein</fullName>
    </recommendedName>
</protein>
<dbReference type="PANTHER" id="PTHR26379:SF187">
    <property type="entry name" value="OS07G0655300 PROTEIN"/>
    <property type="match status" value="1"/>
</dbReference>
<proteinExistence type="predicted"/>
<accession>J3N9Q8</accession>
<dbReference type="RefSeq" id="XP_006663612.1">
    <property type="nucleotide sequence ID" value="XM_006663549.2"/>
</dbReference>
<dbReference type="SUPFAM" id="SSF49599">
    <property type="entry name" value="TRAF domain-like"/>
    <property type="match status" value="1"/>
</dbReference>
<sequence>MAAAAAGRILRTASAIVSKPSATSHVLRIDGYSHLAGALPCGEYADSCAFDDAGGHTWRLLLYPNGYSDEHEGHVGVFLQLTGGRGRVRARPWFSLLDSAGKPGPSRDAGAHAFSCHGDPWGFMDFISREELEGSEYLRGDCVAIQCDLALTTVRKCHDDPVLIAQNIVD</sequence>